<dbReference type="PROSITE" id="PS50084">
    <property type="entry name" value="KH_TYPE_1"/>
    <property type="match status" value="1"/>
</dbReference>
<dbReference type="InterPro" id="IPR036612">
    <property type="entry name" value="KH_dom_type_1_sf"/>
</dbReference>
<dbReference type="Gene3D" id="3.30.310.270">
    <property type="match status" value="1"/>
</dbReference>
<dbReference type="InParanoid" id="A0A1X7TH93"/>
<reference evidence="4" key="1">
    <citation type="submission" date="2017-05" db="UniProtKB">
        <authorList>
            <consortium name="EnsemblMetazoa"/>
        </authorList>
    </citation>
    <scope>IDENTIFICATION</scope>
</reference>
<dbReference type="InterPro" id="IPR004088">
    <property type="entry name" value="KH_dom_type_1"/>
</dbReference>
<dbReference type="STRING" id="400682.A0A1X7TH93"/>
<sequence>MMVSIRSSMRFLDGLKLAVVKVIEYITGDYPPITEVTLFADIAVQHQRTVMGIDGGNLQDIMHETCTSIHFPDPHSRYRSSQISIIGGLENVFDARQRIMGCLPVAILFDVIDESEQLTSDLKEVGVATLGARRKLQIAISEICKLRSEGPKPHSLRSTSAKKMSVPGPLLGVGRPERTGVRLAPSYMSKSVRF</sequence>
<dbReference type="OrthoDB" id="271862at2759"/>
<accession>A0A1X7TH93</accession>
<evidence type="ECO:0000259" key="3">
    <source>
        <dbReference type="Pfam" id="PF00013"/>
    </source>
</evidence>
<evidence type="ECO:0000313" key="4">
    <source>
        <dbReference type="EnsemblMetazoa" id="Aqu2.1.14108_001"/>
    </source>
</evidence>
<protein>
    <recommendedName>
        <fullName evidence="3">K Homology domain-containing protein</fullName>
    </recommendedName>
</protein>
<evidence type="ECO:0000256" key="1">
    <source>
        <dbReference type="PROSITE-ProRule" id="PRU00117"/>
    </source>
</evidence>
<dbReference type="GO" id="GO:0003723">
    <property type="term" value="F:RNA binding"/>
    <property type="evidence" value="ECO:0007669"/>
    <property type="project" value="UniProtKB-UniRule"/>
</dbReference>
<organism evidence="4">
    <name type="scientific">Amphimedon queenslandica</name>
    <name type="common">Sponge</name>
    <dbReference type="NCBI Taxonomy" id="400682"/>
    <lineage>
        <taxon>Eukaryota</taxon>
        <taxon>Metazoa</taxon>
        <taxon>Porifera</taxon>
        <taxon>Demospongiae</taxon>
        <taxon>Heteroscleromorpha</taxon>
        <taxon>Haplosclerida</taxon>
        <taxon>Niphatidae</taxon>
        <taxon>Amphimedon</taxon>
    </lineage>
</organism>
<dbReference type="Pfam" id="PF00013">
    <property type="entry name" value="KH_1"/>
    <property type="match status" value="1"/>
</dbReference>
<feature type="region of interest" description="Disordered" evidence="2">
    <location>
        <begin position="150"/>
        <end position="171"/>
    </location>
</feature>
<dbReference type="AlphaFoldDB" id="A0A1X7TH93"/>
<keyword evidence="1" id="KW-0694">RNA-binding</keyword>
<name>A0A1X7TH93_AMPQE</name>
<proteinExistence type="predicted"/>
<dbReference type="EnsemblMetazoa" id="Aqu2.1.14108_001">
    <property type="protein sequence ID" value="Aqu2.1.14108_001"/>
    <property type="gene ID" value="Aqu2.1.14108"/>
</dbReference>
<evidence type="ECO:0000256" key="2">
    <source>
        <dbReference type="SAM" id="MobiDB-lite"/>
    </source>
</evidence>
<feature type="domain" description="K Homology" evidence="3">
    <location>
        <begin position="44"/>
        <end position="100"/>
    </location>
</feature>
<dbReference type="SUPFAM" id="SSF54791">
    <property type="entry name" value="Eukaryotic type KH-domain (KH-domain type I)"/>
    <property type="match status" value="1"/>
</dbReference>